<proteinExistence type="predicted"/>
<protein>
    <submittedName>
        <fullName evidence="2">DUF362 domain-containing protein</fullName>
    </submittedName>
</protein>
<gene>
    <name evidence="2" type="ORF">ENL21_07060</name>
</gene>
<dbReference type="InterPro" id="IPR007160">
    <property type="entry name" value="DUF362"/>
</dbReference>
<name>A0A7V5H454_CALAY</name>
<dbReference type="Proteomes" id="UP000886111">
    <property type="component" value="Unassembled WGS sequence"/>
</dbReference>
<accession>A0A7V5H454</accession>
<sequence>MKRRQFLRLSSAGLVGLSLLSYFPQKLKAQALPQAVWVENGEPEQLLERALKEYGGLQRFISKGDRVVIKPNIGWDRPPELAATTNPQLVAALVKACKKAGAKEVKIFDRTCNNPRRCYHNSQIEKWAKQAGARVEQVRSNRFKTVQINGELVKEWPIYEEYLKADKVINVPIAKHHSLSRVTLGLKNLMGVMGGDRGQIHNFFAQKLTDIDRKILPTLTIIDAYRILTNNGPVGGNPADVKLAKTLILSDCTVTADYLALELFGLKLDEVDHIKTAYQKGLAKYPIEKLNVKRISLG</sequence>
<dbReference type="Pfam" id="PF04015">
    <property type="entry name" value="DUF362"/>
    <property type="match status" value="1"/>
</dbReference>
<feature type="domain" description="DUF362" evidence="1">
    <location>
        <begin position="67"/>
        <end position="261"/>
    </location>
</feature>
<dbReference type="AlphaFoldDB" id="A0A7V5H454"/>
<evidence type="ECO:0000313" key="2">
    <source>
        <dbReference type="EMBL" id="HHE55524.1"/>
    </source>
</evidence>
<reference evidence="2" key="1">
    <citation type="journal article" date="2020" name="mSystems">
        <title>Genome- and Community-Level Interaction Insights into Carbon Utilization and Element Cycling Functions of Hydrothermarchaeota in Hydrothermal Sediment.</title>
        <authorList>
            <person name="Zhou Z."/>
            <person name="Liu Y."/>
            <person name="Xu W."/>
            <person name="Pan J."/>
            <person name="Luo Z.H."/>
            <person name="Li M."/>
        </authorList>
    </citation>
    <scope>NUCLEOTIDE SEQUENCE [LARGE SCALE GENOMIC DNA]</scope>
    <source>
        <strain evidence="2">HyVt-76</strain>
    </source>
</reference>
<comment type="caution">
    <text evidence="2">The sequence shown here is derived from an EMBL/GenBank/DDBJ whole genome shotgun (WGS) entry which is preliminary data.</text>
</comment>
<organism evidence="2">
    <name type="scientific">Caldithrix abyssi</name>
    <dbReference type="NCBI Taxonomy" id="187145"/>
    <lineage>
        <taxon>Bacteria</taxon>
        <taxon>Pseudomonadati</taxon>
        <taxon>Calditrichota</taxon>
        <taxon>Calditrichia</taxon>
        <taxon>Calditrichales</taxon>
        <taxon>Calditrichaceae</taxon>
        <taxon>Caldithrix</taxon>
    </lineage>
</organism>
<dbReference type="EMBL" id="DRTD01000523">
    <property type="protein sequence ID" value="HHE55524.1"/>
    <property type="molecule type" value="Genomic_DNA"/>
</dbReference>
<evidence type="ECO:0000259" key="1">
    <source>
        <dbReference type="Pfam" id="PF04015"/>
    </source>
</evidence>